<evidence type="ECO:0000256" key="5">
    <source>
        <dbReference type="SAM" id="MobiDB-lite"/>
    </source>
</evidence>
<dbReference type="GO" id="GO:0034979">
    <property type="term" value="F:NAD-dependent protein lysine deacetylase activity"/>
    <property type="evidence" value="ECO:0007669"/>
    <property type="project" value="UniProtKB-EC"/>
</dbReference>
<reference evidence="7 8" key="1">
    <citation type="submission" date="2023-05" db="EMBL/GenBank/DDBJ databases">
        <title>Streptantibioticus silvisoli sp. nov., acidotolerant actinomycetes 1 from pine litter.</title>
        <authorList>
            <person name="Swiecimska M."/>
            <person name="Golinska P."/>
            <person name="Sangal V."/>
            <person name="Wachnowicz B."/>
            <person name="Goodfellow M."/>
        </authorList>
    </citation>
    <scope>NUCLEOTIDE SEQUENCE [LARGE SCALE GENOMIC DNA]</scope>
    <source>
        <strain evidence="7 8">DSM 42109</strain>
    </source>
</reference>
<keyword evidence="3" id="KW-0520">NAD</keyword>
<feature type="compositionally biased region" description="Basic and acidic residues" evidence="5">
    <location>
        <begin position="243"/>
        <end position="252"/>
    </location>
</feature>
<feature type="binding site" evidence="4">
    <location>
        <position position="124"/>
    </location>
    <ligand>
        <name>Zn(2+)</name>
        <dbReference type="ChEBI" id="CHEBI:29105"/>
    </ligand>
</feature>
<dbReference type="InterPro" id="IPR050134">
    <property type="entry name" value="NAD-dep_sirtuin_deacylases"/>
</dbReference>
<dbReference type="EC" id="2.3.1.286" evidence="1"/>
<dbReference type="Pfam" id="PF02146">
    <property type="entry name" value="SIR2"/>
    <property type="match status" value="1"/>
</dbReference>
<dbReference type="SUPFAM" id="SSF52467">
    <property type="entry name" value="DHS-like NAD/FAD-binding domain"/>
    <property type="match status" value="1"/>
</dbReference>
<feature type="active site" description="Proton acceptor" evidence="4">
    <location>
        <position position="116"/>
    </location>
</feature>
<sequence>MGAGEREAPLVALLSGAGISTDSGIPDYRGPQGVWRRDPEAEKLVTYEYYMTDPEIRRRSWRMRGESPLWEARPNAAHEAVARLHDTGTPTRVITQNVDGLHQAAGLPDHKVMELHGNARTVLCTGCGDRTTMRRALERVAAGEPDPPCERCGAVLKSATVMFGQALDQGVLAEAVAVTKACDEFLAVGTSLQVQPAASLAGLAVEHGARLTIVNAEPTPYDALAADLVREPISEALPRLLEHLGKHNRQDPQNRAPQEPPQDRPGRPGRPGKG</sequence>
<name>A0ABT6ZUH4_9ACTN</name>
<feature type="binding site" evidence="4">
    <location>
        <position position="149"/>
    </location>
    <ligand>
        <name>Zn(2+)</name>
        <dbReference type="ChEBI" id="CHEBI:29105"/>
    </ligand>
</feature>
<keyword evidence="4" id="KW-0862">Zinc</keyword>
<dbReference type="PANTHER" id="PTHR11085:SF4">
    <property type="entry name" value="NAD-DEPENDENT PROTEIN DEACYLASE"/>
    <property type="match status" value="1"/>
</dbReference>
<proteinExistence type="predicted"/>
<dbReference type="InterPro" id="IPR029035">
    <property type="entry name" value="DHS-like_NAD/FAD-binding_dom"/>
</dbReference>
<dbReference type="Gene3D" id="3.30.1600.10">
    <property type="entry name" value="SIR2/SIRT2 'Small Domain"/>
    <property type="match status" value="1"/>
</dbReference>
<dbReference type="EMBL" id="JANCPR020000010">
    <property type="protein sequence ID" value="MDJ1132720.1"/>
    <property type="molecule type" value="Genomic_DNA"/>
</dbReference>
<evidence type="ECO:0000256" key="4">
    <source>
        <dbReference type="PROSITE-ProRule" id="PRU00236"/>
    </source>
</evidence>
<dbReference type="RefSeq" id="WP_274040073.1">
    <property type="nucleotide sequence ID" value="NZ_JANCPR020000010.1"/>
</dbReference>
<evidence type="ECO:0000313" key="8">
    <source>
        <dbReference type="Proteomes" id="UP001214441"/>
    </source>
</evidence>
<comment type="caution">
    <text evidence="7">The sequence shown here is derived from an EMBL/GenBank/DDBJ whole genome shotgun (WGS) entry which is preliminary data.</text>
</comment>
<evidence type="ECO:0000256" key="2">
    <source>
        <dbReference type="ARBA" id="ARBA00022679"/>
    </source>
</evidence>
<protein>
    <recommendedName>
        <fullName evidence="1">protein acetyllysine N-acetyltransferase</fullName>
        <ecNumber evidence="1">2.3.1.286</ecNumber>
    </recommendedName>
</protein>
<evidence type="ECO:0000256" key="3">
    <source>
        <dbReference type="ARBA" id="ARBA00023027"/>
    </source>
</evidence>
<keyword evidence="8" id="KW-1185">Reference proteome</keyword>
<dbReference type="InterPro" id="IPR003000">
    <property type="entry name" value="Sirtuin"/>
</dbReference>
<keyword evidence="4" id="KW-0479">Metal-binding</keyword>
<dbReference type="PANTHER" id="PTHR11085">
    <property type="entry name" value="NAD-DEPENDENT PROTEIN DEACYLASE SIRTUIN-5, MITOCHONDRIAL-RELATED"/>
    <property type="match status" value="1"/>
</dbReference>
<feature type="binding site" evidence="4">
    <location>
        <position position="152"/>
    </location>
    <ligand>
        <name>Zn(2+)</name>
        <dbReference type="ChEBI" id="CHEBI:29105"/>
    </ligand>
</feature>
<feature type="domain" description="Deacetylase sirtuin-type" evidence="6">
    <location>
        <begin position="1"/>
        <end position="247"/>
    </location>
</feature>
<keyword evidence="7" id="KW-0012">Acyltransferase</keyword>
<dbReference type="PROSITE" id="PS50305">
    <property type="entry name" value="SIRTUIN"/>
    <property type="match status" value="1"/>
</dbReference>
<organism evidence="7 8">
    <name type="scientific">Streptomyces iconiensis</name>
    <dbReference type="NCBI Taxonomy" id="1384038"/>
    <lineage>
        <taxon>Bacteria</taxon>
        <taxon>Bacillati</taxon>
        <taxon>Actinomycetota</taxon>
        <taxon>Actinomycetes</taxon>
        <taxon>Kitasatosporales</taxon>
        <taxon>Streptomycetaceae</taxon>
        <taxon>Streptomyces</taxon>
    </lineage>
</organism>
<accession>A0ABT6ZUH4</accession>
<keyword evidence="2 7" id="KW-0808">Transferase</keyword>
<evidence type="ECO:0000313" key="7">
    <source>
        <dbReference type="EMBL" id="MDJ1132720.1"/>
    </source>
</evidence>
<dbReference type="InterPro" id="IPR026590">
    <property type="entry name" value="Ssirtuin_cat_dom"/>
</dbReference>
<gene>
    <name evidence="7" type="ORF">NMN56_012295</name>
</gene>
<dbReference type="Proteomes" id="UP001214441">
    <property type="component" value="Unassembled WGS sequence"/>
</dbReference>
<dbReference type="Gene3D" id="3.40.50.1220">
    <property type="entry name" value="TPP-binding domain"/>
    <property type="match status" value="1"/>
</dbReference>
<evidence type="ECO:0000259" key="6">
    <source>
        <dbReference type="PROSITE" id="PS50305"/>
    </source>
</evidence>
<feature type="binding site" evidence="4">
    <location>
        <position position="127"/>
    </location>
    <ligand>
        <name>Zn(2+)</name>
        <dbReference type="ChEBI" id="CHEBI:29105"/>
    </ligand>
</feature>
<feature type="region of interest" description="Disordered" evidence="5">
    <location>
        <begin position="243"/>
        <end position="274"/>
    </location>
</feature>
<dbReference type="InterPro" id="IPR026591">
    <property type="entry name" value="Sirtuin_cat_small_dom_sf"/>
</dbReference>
<evidence type="ECO:0000256" key="1">
    <source>
        <dbReference type="ARBA" id="ARBA00012928"/>
    </source>
</evidence>